<evidence type="ECO:0000313" key="13">
    <source>
        <dbReference type="Proteomes" id="UP000189627"/>
    </source>
</evidence>
<dbReference type="KEGG" id="cuh:BJN34_30380"/>
<dbReference type="InterPro" id="IPR015928">
    <property type="entry name" value="Aconitase/3IPM_dehydase_swvl"/>
</dbReference>
<evidence type="ECO:0000256" key="2">
    <source>
        <dbReference type="ARBA" id="ARBA00002695"/>
    </source>
</evidence>
<dbReference type="InterPro" id="IPR033940">
    <property type="entry name" value="IPMI_Swivel"/>
</dbReference>
<evidence type="ECO:0000256" key="7">
    <source>
        <dbReference type="ARBA" id="ARBA00022430"/>
    </source>
</evidence>
<gene>
    <name evidence="12" type="ORF">BJN34_30380</name>
</gene>
<comment type="function">
    <text evidence="2">Catalyzes the isomerization between 2-isopropylmalate and 3-isopropylmalate, via the formation of 2-isopropylmaleate.</text>
</comment>
<dbReference type="SUPFAM" id="SSF52016">
    <property type="entry name" value="LeuD/IlvD-like"/>
    <property type="match status" value="1"/>
</dbReference>
<sequence>MNDRIEQIAARAMPLRGDDIDTDQVMPARHLKCITFDGLEAHVFGDERKLARARQRLHPFDDPRFAGAQILLVNANFGCGSSREHAPQALRRYGIRAIVGESFGEIFAGNCVALGIACVQLPGDALQQLQARCEARPDTTLQIDLTTMTLALPDMTLAIDMRDGPRRQLLNGNWDSLSVLLQACHETRARLAILQSQP</sequence>
<dbReference type="InterPro" id="IPR050075">
    <property type="entry name" value="LeuD"/>
</dbReference>
<organism evidence="12 13">
    <name type="scientific">Cupriavidus necator</name>
    <name type="common">Alcaligenes eutrophus</name>
    <name type="synonym">Ralstonia eutropha</name>
    <dbReference type="NCBI Taxonomy" id="106590"/>
    <lineage>
        <taxon>Bacteria</taxon>
        <taxon>Pseudomonadati</taxon>
        <taxon>Pseudomonadota</taxon>
        <taxon>Betaproteobacteria</taxon>
        <taxon>Burkholderiales</taxon>
        <taxon>Burkholderiaceae</taxon>
        <taxon>Cupriavidus</taxon>
    </lineage>
</organism>
<keyword evidence="7" id="KW-0432">Leucine biosynthesis</keyword>
<dbReference type="GO" id="GO:0016853">
    <property type="term" value="F:isomerase activity"/>
    <property type="evidence" value="ECO:0007669"/>
    <property type="project" value="UniProtKB-KW"/>
</dbReference>
<proteinExistence type="inferred from homology"/>
<comment type="pathway">
    <text evidence="3">Amino-acid biosynthesis; L-leucine biosynthesis; L-leucine from 3-methyl-2-oxobutanoate: step 2/4.</text>
</comment>
<protein>
    <recommendedName>
        <fullName evidence="6">3-isopropylmalate dehydratase</fullName>
        <ecNumber evidence="6">4.2.1.33</ecNumber>
    </recommendedName>
</protein>
<comment type="subunit">
    <text evidence="5">Heterodimer of LeuC and LeuD.</text>
</comment>
<evidence type="ECO:0000256" key="6">
    <source>
        <dbReference type="ARBA" id="ARBA00011998"/>
    </source>
</evidence>
<dbReference type="PANTHER" id="PTHR43345:SF5">
    <property type="entry name" value="3-ISOPROPYLMALATE DEHYDRATASE SMALL SUBUNIT"/>
    <property type="match status" value="1"/>
</dbReference>
<accession>A0A1U9V036</accession>
<evidence type="ECO:0000256" key="5">
    <source>
        <dbReference type="ARBA" id="ARBA00011271"/>
    </source>
</evidence>
<evidence type="ECO:0000256" key="9">
    <source>
        <dbReference type="ARBA" id="ARBA00023239"/>
    </source>
</evidence>
<comment type="catalytic activity">
    <reaction evidence="1">
        <text>(2R,3S)-3-isopropylmalate = (2S)-2-isopropylmalate</text>
        <dbReference type="Rhea" id="RHEA:32287"/>
        <dbReference type="ChEBI" id="CHEBI:1178"/>
        <dbReference type="ChEBI" id="CHEBI:35121"/>
        <dbReference type="EC" id="4.2.1.33"/>
    </reaction>
</comment>
<dbReference type="Proteomes" id="UP000189627">
    <property type="component" value="Chromosome 2"/>
</dbReference>
<dbReference type="GO" id="GO:0009098">
    <property type="term" value="P:L-leucine biosynthetic process"/>
    <property type="evidence" value="ECO:0007669"/>
    <property type="project" value="UniProtKB-KW"/>
</dbReference>
<dbReference type="PANTHER" id="PTHR43345">
    <property type="entry name" value="3-ISOPROPYLMALATE DEHYDRATASE SMALL SUBUNIT 2-RELATED-RELATED"/>
    <property type="match status" value="1"/>
</dbReference>
<name>A0A1U9V036_CUPNE</name>
<evidence type="ECO:0000313" key="12">
    <source>
        <dbReference type="EMBL" id="AQV98179.1"/>
    </source>
</evidence>
<evidence type="ECO:0000256" key="4">
    <source>
        <dbReference type="ARBA" id="ARBA00009845"/>
    </source>
</evidence>
<reference evidence="13" key="1">
    <citation type="submission" date="2017-02" db="EMBL/GenBank/DDBJ databases">
        <title>Complete genome sequence of Cupriavidus necator strain NH9, a 3-chlorobenzoate degrader.</title>
        <authorList>
            <person name="Moriuchi R."/>
            <person name="Dohra H."/>
            <person name="Ogawa N."/>
        </authorList>
    </citation>
    <scope>NUCLEOTIDE SEQUENCE [LARGE SCALE GENOMIC DNA]</scope>
    <source>
        <strain evidence="13">NH9</strain>
    </source>
</reference>
<dbReference type="OrthoDB" id="9777465at2"/>
<dbReference type="NCBIfam" id="NF002458">
    <property type="entry name" value="PRK01641.1"/>
    <property type="match status" value="1"/>
</dbReference>
<dbReference type="Gene3D" id="3.20.19.10">
    <property type="entry name" value="Aconitase, domain 4"/>
    <property type="match status" value="1"/>
</dbReference>
<dbReference type="Pfam" id="PF00694">
    <property type="entry name" value="Aconitase_C"/>
    <property type="match status" value="1"/>
</dbReference>
<evidence type="ECO:0000256" key="8">
    <source>
        <dbReference type="ARBA" id="ARBA00022605"/>
    </source>
</evidence>
<keyword evidence="10" id="KW-0100">Branched-chain amino acid biosynthesis</keyword>
<dbReference type="EC" id="4.2.1.33" evidence="6"/>
<dbReference type="EMBL" id="CP017758">
    <property type="protein sequence ID" value="AQV98179.1"/>
    <property type="molecule type" value="Genomic_DNA"/>
</dbReference>
<keyword evidence="9" id="KW-0456">Lyase</keyword>
<dbReference type="GO" id="GO:0003861">
    <property type="term" value="F:3-isopropylmalate dehydratase activity"/>
    <property type="evidence" value="ECO:0007669"/>
    <property type="project" value="UniProtKB-EC"/>
</dbReference>
<dbReference type="InterPro" id="IPR000573">
    <property type="entry name" value="AconitaseA/IPMdHydase_ssu_swvl"/>
</dbReference>
<comment type="similarity">
    <text evidence="4">Belongs to the LeuD family. LeuD type 1 subfamily.</text>
</comment>
<evidence type="ECO:0000259" key="11">
    <source>
        <dbReference type="Pfam" id="PF00694"/>
    </source>
</evidence>
<feature type="domain" description="Aconitase A/isopropylmalate dehydratase small subunit swivel" evidence="11">
    <location>
        <begin position="20"/>
        <end position="121"/>
    </location>
</feature>
<keyword evidence="12" id="KW-0413">Isomerase</keyword>
<dbReference type="CDD" id="cd01577">
    <property type="entry name" value="IPMI_Swivel"/>
    <property type="match status" value="1"/>
</dbReference>
<evidence type="ECO:0000256" key="10">
    <source>
        <dbReference type="ARBA" id="ARBA00023304"/>
    </source>
</evidence>
<dbReference type="AlphaFoldDB" id="A0A1U9V036"/>
<keyword evidence="8" id="KW-0028">Amino-acid biosynthesis</keyword>
<evidence type="ECO:0000256" key="3">
    <source>
        <dbReference type="ARBA" id="ARBA00004729"/>
    </source>
</evidence>
<evidence type="ECO:0000256" key="1">
    <source>
        <dbReference type="ARBA" id="ARBA00000491"/>
    </source>
</evidence>